<dbReference type="Gene3D" id="3.10.20.320">
    <property type="entry name" value="Putative peptidoglycan bound protein (lpxtg motif)"/>
    <property type="match status" value="2"/>
</dbReference>
<dbReference type="Pfam" id="PF06458">
    <property type="entry name" value="MucBP"/>
    <property type="match status" value="3"/>
</dbReference>
<dbReference type="RefSeq" id="WP_010762050.1">
    <property type="nucleotide sequence ID" value="NZ_KB946316.1"/>
</dbReference>
<evidence type="ECO:0000313" key="4">
    <source>
        <dbReference type="EMBL" id="EOT60179.1"/>
    </source>
</evidence>
<reference evidence="3 5" key="1">
    <citation type="submission" date="2013-02" db="EMBL/GenBank/DDBJ databases">
        <title>The Genome Sequence of Enterococcus haemoperoxidus BAA-382.</title>
        <authorList>
            <consortium name="The Broad Institute Genome Sequencing Platform"/>
            <consortium name="The Broad Institute Genome Sequencing Center for Infectious Disease"/>
            <person name="Earl A.M."/>
            <person name="Gilmore M.S."/>
            <person name="Lebreton F."/>
            <person name="Walker B."/>
            <person name="Young S.K."/>
            <person name="Zeng Q."/>
            <person name="Gargeya S."/>
            <person name="Fitzgerald M."/>
            <person name="Haas B."/>
            <person name="Abouelleil A."/>
            <person name="Alvarado L."/>
            <person name="Arachchi H.M."/>
            <person name="Berlin A.M."/>
            <person name="Chapman S.B."/>
            <person name="Dewar J."/>
            <person name="Goldberg J."/>
            <person name="Griggs A."/>
            <person name="Gujja S."/>
            <person name="Hansen M."/>
            <person name="Howarth C."/>
            <person name="Imamovic A."/>
            <person name="Larimer J."/>
            <person name="McCowan C."/>
            <person name="Murphy C."/>
            <person name="Neiman D."/>
            <person name="Pearson M."/>
            <person name="Priest M."/>
            <person name="Roberts A."/>
            <person name="Saif S."/>
            <person name="Shea T."/>
            <person name="Sisk P."/>
            <person name="Sykes S."/>
            <person name="Wortman J."/>
            <person name="Nusbaum C."/>
            <person name="Birren B."/>
        </authorList>
    </citation>
    <scope>NUCLEOTIDE SEQUENCE [LARGE SCALE GENOMIC DNA]</scope>
    <source>
        <strain evidence="3 5">ATCC BAA-382</strain>
    </source>
</reference>
<comment type="caution">
    <text evidence="3">The sequence shown here is derived from an EMBL/GenBank/DDBJ whole genome shotgun (WGS) entry which is preliminary data.</text>
</comment>
<dbReference type="Proteomes" id="UP000013858">
    <property type="component" value="Unassembled WGS sequence"/>
</dbReference>
<organism evidence="3 5">
    <name type="scientific">Enterococcus haemoperoxidus ATCC BAA-382</name>
    <dbReference type="NCBI Taxonomy" id="1158608"/>
    <lineage>
        <taxon>Bacteria</taxon>
        <taxon>Bacillati</taxon>
        <taxon>Bacillota</taxon>
        <taxon>Bacilli</taxon>
        <taxon>Lactobacillales</taxon>
        <taxon>Enterococcaceae</taxon>
        <taxon>Enterococcus</taxon>
    </lineage>
</organism>
<dbReference type="OrthoDB" id="2170703at2"/>
<evidence type="ECO:0000256" key="1">
    <source>
        <dbReference type="ARBA" id="ARBA00022737"/>
    </source>
</evidence>
<proteinExistence type="predicted"/>
<feature type="domain" description="MucBP" evidence="2">
    <location>
        <begin position="713"/>
        <end position="782"/>
    </location>
</feature>
<evidence type="ECO:0000313" key="5">
    <source>
        <dbReference type="Proteomes" id="UP000013858"/>
    </source>
</evidence>
<dbReference type="PATRIC" id="fig|1158608.3.peg.1822"/>
<evidence type="ECO:0000313" key="6">
    <source>
        <dbReference type="Proteomes" id="UP000014197"/>
    </source>
</evidence>
<gene>
    <name evidence="4" type="ORF">I583_02814</name>
    <name evidence="3" type="ORF">UAW_01848</name>
</gene>
<reference evidence="4 6" key="2">
    <citation type="submission" date="2013-03" db="EMBL/GenBank/DDBJ databases">
        <title>The Genome Sequence of Enterococcus haemoperoxidus BAA-382 (PacBio/Illumina hybrid assembly).</title>
        <authorList>
            <consortium name="The Broad Institute Genomics Platform"/>
            <consortium name="The Broad Institute Genome Sequencing Center for Infectious Disease"/>
            <person name="Earl A."/>
            <person name="Russ C."/>
            <person name="Gilmore M."/>
            <person name="Surin D."/>
            <person name="Walker B."/>
            <person name="Young S."/>
            <person name="Zeng Q."/>
            <person name="Gargeya S."/>
            <person name="Fitzgerald M."/>
            <person name="Haas B."/>
            <person name="Abouelleil A."/>
            <person name="Allen A.W."/>
            <person name="Alvarado L."/>
            <person name="Arachchi H.M."/>
            <person name="Berlin A.M."/>
            <person name="Chapman S.B."/>
            <person name="Gainer-Dewar J."/>
            <person name="Goldberg J."/>
            <person name="Griggs A."/>
            <person name="Gujja S."/>
            <person name="Hansen M."/>
            <person name="Howarth C."/>
            <person name="Imamovic A."/>
            <person name="Ireland A."/>
            <person name="Larimer J."/>
            <person name="McCowan C."/>
            <person name="Murphy C."/>
            <person name="Pearson M."/>
            <person name="Poon T.W."/>
            <person name="Priest M."/>
            <person name="Roberts A."/>
            <person name="Saif S."/>
            <person name="Shea T."/>
            <person name="Sisk P."/>
            <person name="Sykes S."/>
            <person name="Wortman J."/>
            <person name="Nusbaum C."/>
            <person name="Birren B."/>
        </authorList>
    </citation>
    <scope>NUCLEOTIDE SEQUENCE [LARGE SCALE GENOMIC DNA]</scope>
    <source>
        <strain evidence="4 6">ATCC BAA-382</strain>
    </source>
</reference>
<accession>R2QN91</accession>
<keyword evidence="6" id="KW-1185">Reference proteome</keyword>
<protein>
    <recommendedName>
        <fullName evidence="2">MucBP domain-containing protein</fullName>
    </recommendedName>
</protein>
<sequence length="1083" mass="119286">MKNKKLVLLSMLLLIASAYIFVMNGNTKKLSAQETIKVEEEKVISSPIATRTAQSDLLTKLKDGWVELPVGSTEGVIENPVNHSKIGFGGRGLDTGTIQNEGYGVVDATGKTPLSEAPVYVPYENSNKLYKRSKPLAPFATEGIGDNWQKLPGNTFWKKGNTLREIIVDEARSVIFVYDLAMEANLNFNVKFSMYNTSNQNKKFSIVESIPLSYSGMGETSIRTLGNNQGFYQTKDGLRMTFKLRNDKGAWFSDFTRYVVGSGGAGGIGSALGNRLILDSWFKDDFSVRGNEATTATPDQIIYSNSHLDPYAHFGAPPKMIAPGEAMVVSHELFIGDEIPYMEIALTPDEFNVYEDHTDFSGNYILSKIPTIGDQGIVKFSYPDGSEEDKDYLGNDTKESLGTFKIPRTSLPKVLNDDTEEIKTYYTDVLATNTKSSAGVVGLVSQEYSIPINVYKFGAKPLAQLIKKGTAFTKKAEELVEKPGILPGHTVSYSYEGALPDTTTIGYKFANVRMTDTTIQPNKTTIIKVPFQVADVLPTPGSLHIGAKDFQEMTTAFEGITAEQVNEKILALSESAAWDADTGSGVGIDLAVESTTLVPNPGPGKYTARLNAKLAGTLKQATKDISITILQEQNVKVAFVDGAGTALHDSITFRGLVGSTLDLTKEATVQDALVAVDKKYYDLVTSPTPETGITIDSTEKTITYTFKKRKQEVRVRFIDENQKTIKAGRILSGEIGSTINVAANASVIKNLADLKADHYELMKVPENETAVLVEPELKIVYYEFKKIEQNLKVAFIDNVGTVLHDVVTLKGPIASTKDLTKEATVQTVVEEVKKKDYDLVTSPMPETGITIDPEEKTVTYTFKKSQGILKVTFLNEGKESIEEPIIITETIGTVVNLATNIDVQAKLKKLKDQHFEFVQSPVNETSEVIKSGERSVSYEFKGMLFVKSFPSKLDFGNKYMIRPFIKGEQPKYDMPLVVADNRANKTAWTLTATLEDSLRSVESPSEVLPRALAYKVKNKEKQYLLKGETLPIEMGTAMSTGIYNISDKWKTSNTGLQLEVFSREIIQKGNYKTSILWQMGSTP</sequence>
<feature type="domain" description="MucBP" evidence="2">
    <location>
        <begin position="634"/>
        <end position="707"/>
    </location>
</feature>
<evidence type="ECO:0000313" key="3">
    <source>
        <dbReference type="EMBL" id="EOH96683.1"/>
    </source>
</evidence>
<evidence type="ECO:0000259" key="2">
    <source>
        <dbReference type="Pfam" id="PF06458"/>
    </source>
</evidence>
<name>R2QN91_9ENTE</name>
<keyword evidence="1" id="KW-0677">Repeat</keyword>
<dbReference type="InterPro" id="IPR009459">
    <property type="entry name" value="MucBP_dom"/>
</dbReference>
<dbReference type="eggNOG" id="COG0810">
    <property type="taxonomic scope" value="Bacteria"/>
</dbReference>
<dbReference type="Proteomes" id="UP000014197">
    <property type="component" value="Unassembled WGS sequence"/>
</dbReference>
<dbReference type="EMBL" id="ASVY01000003">
    <property type="protein sequence ID" value="EOT60179.1"/>
    <property type="molecule type" value="Genomic_DNA"/>
</dbReference>
<dbReference type="EMBL" id="AJAR01000016">
    <property type="protein sequence ID" value="EOH96683.1"/>
    <property type="molecule type" value="Genomic_DNA"/>
</dbReference>
<dbReference type="STRING" id="155618.RV06_GL000916"/>
<feature type="domain" description="MucBP" evidence="2">
    <location>
        <begin position="791"/>
        <end position="863"/>
    </location>
</feature>
<dbReference type="AlphaFoldDB" id="R2QN91"/>